<feature type="transmembrane region" description="Helical" evidence="6">
    <location>
        <begin position="273"/>
        <end position="290"/>
    </location>
</feature>
<keyword evidence="3 6" id="KW-0812">Transmembrane</keyword>
<feature type="transmembrane region" description="Helical" evidence="6">
    <location>
        <begin position="63"/>
        <end position="86"/>
    </location>
</feature>
<dbReference type="PANTHER" id="PTHR21716">
    <property type="entry name" value="TRANSMEMBRANE PROTEIN"/>
    <property type="match status" value="1"/>
</dbReference>
<feature type="transmembrane region" description="Helical" evidence="6">
    <location>
        <begin position="239"/>
        <end position="261"/>
    </location>
</feature>
<feature type="transmembrane region" description="Helical" evidence="6">
    <location>
        <begin position="159"/>
        <end position="176"/>
    </location>
</feature>
<organism evidence="7 8">
    <name type="scientific">Devosia crocina</name>
    <dbReference type="NCBI Taxonomy" id="429728"/>
    <lineage>
        <taxon>Bacteria</taxon>
        <taxon>Pseudomonadati</taxon>
        <taxon>Pseudomonadota</taxon>
        <taxon>Alphaproteobacteria</taxon>
        <taxon>Hyphomicrobiales</taxon>
        <taxon>Devosiaceae</taxon>
        <taxon>Devosia</taxon>
    </lineage>
</organism>
<protein>
    <submittedName>
        <fullName evidence="7">Predicted PurR-regulated permease PerM</fullName>
    </submittedName>
</protein>
<evidence type="ECO:0000256" key="4">
    <source>
        <dbReference type="ARBA" id="ARBA00022989"/>
    </source>
</evidence>
<feature type="transmembrane region" description="Helical" evidence="6">
    <location>
        <begin position="33"/>
        <end position="51"/>
    </location>
</feature>
<dbReference type="Proteomes" id="UP000199074">
    <property type="component" value="Unassembled WGS sequence"/>
</dbReference>
<dbReference type="GO" id="GO:0016020">
    <property type="term" value="C:membrane"/>
    <property type="evidence" value="ECO:0007669"/>
    <property type="project" value="UniProtKB-SubCell"/>
</dbReference>
<evidence type="ECO:0000256" key="2">
    <source>
        <dbReference type="ARBA" id="ARBA00009773"/>
    </source>
</evidence>
<dbReference type="EMBL" id="FPCK01000003">
    <property type="protein sequence ID" value="SFV37157.1"/>
    <property type="molecule type" value="Genomic_DNA"/>
</dbReference>
<accession>A0A1I7NR42</accession>
<dbReference type="RefSeq" id="WP_244542885.1">
    <property type="nucleotide sequence ID" value="NZ_FPCK01000003.1"/>
</dbReference>
<name>A0A1I7NR42_9HYPH</name>
<keyword evidence="8" id="KW-1185">Reference proteome</keyword>
<feature type="transmembrane region" description="Helical" evidence="6">
    <location>
        <begin position="216"/>
        <end position="233"/>
    </location>
</feature>
<comment type="similarity">
    <text evidence="2">Belongs to the autoinducer-2 exporter (AI-2E) (TC 2.A.86) family.</text>
</comment>
<sequence>MSRTTIETISFIALVVSISLLFGWLLLPYYSAILWAVILAILFNPVHQRLVRLLGGRRSIAAVISVITCICVVLIPASLVIVSLSAEVRALYRQVRDSNWTLTGALDQFQAMLPDWADDALGNLNLSTLEDIQQSLTSGLSSVAQNIASGAYGVGQTTLHVFIILALMLYLLFFLFRDGRNLALAMRNAVPLDRKRTDHIAAKFVSVVKATVRGNLVIAVIQGGLGGITFWLLGIDAPLLWGVVMGVLSLLPAVGASLVWAPFAAYLGFSGEMTKAIVLLVVGALVISMIDNLLRPLLVGRETSLPDYVVLISTIGGLSLFGINGFVLGPLVAALFIAVWSQFTEDRLSRSGQGSRTAGIED</sequence>
<keyword evidence="4 6" id="KW-1133">Transmembrane helix</keyword>
<reference evidence="7 8" key="1">
    <citation type="submission" date="2016-10" db="EMBL/GenBank/DDBJ databases">
        <authorList>
            <person name="de Groot N.N."/>
        </authorList>
    </citation>
    <scope>NUCLEOTIDE SEQUENCE [LARGE SCALE GENOMIC DNA]</scope>
    <source>
        <strain evidence="7 8">IPL20</strain>
    </source>
</reference>
<gene>
    <name evidence="7" type="ORF">SAMN05216456_2777</name>
</gene>
<evidence type="ECO:0000313" key="7">
    <source>
        <dbReference type="EMBL" id="SFV37157.1"/>
    </source>
</evidence>
<evidence type="ECO:0000256" key="5">
    <source>
        <dbReference type="ARBA" id="ARBA00023136"/>
    </source>
</evidence>
<comment type="subcellular location">
    <subcellularLocation>
        <location evidence="1">Membrane</location>
        <topology evidence="1">Multi-pass membrane protein</topology>
    </subcellularLocation>
</comment>
<dbReference type="Pfam" id="PF01594">
    <property type="entry name" value="AI-2E_transport"/>
    <property type="match status" value="1"/>
</dbReference>
<evidence type="ECO:0000256" key="6">
    <source>
        <dbReference type="SAM" id="Phobius"/>
    </source>
</evidence>
<dbReference type="InterPro" id="IPR002549">
    <property type="entry name" value="AI-2E-like"/>
</dbReference>
<feature type="transmembrane region" description="Helical" evidence="6">
    <location>
        <begin position="9"/>
        <end position="27"/>
    </location>
</feature>
<keyword evidence="5 6" id="KW-0472">Membrane</keyword>
<dbReference type="AlphaFoldDB" id="A0A1I7NR42"/>
<evidence type="ECO:0000313" key="8">
    <source>
        <dbReference type="Proteomes" id="UP000199074"/>
    </source>
</evidence>
<dbReference type="PANTHER" id="PTHR21716:SF4">
    <property type="entry name" value="TRANSMEMBRANE PROTEIN 245"/>
    <property type="match status" value="1"/>
</dbReference>
<proteinExistence type="inferred from homology"/>
<feature type="transmembrane region" description="Helical" evidence="6">
    <location>
        <begin position="310"/>
        <end position="340"/>
    </location>
</feature>
<dbReference type="STRING" id="429728.SAMN05216456_2777"/>
<evidence type="ECO:0000256" key="1">
    <source>
        <dbReference type="ARBA" id="ARBA00004141"/>
    </source>
</evidence>
<evidence type="ECO:0000256" key="3">
    <source>
        <dbReference type="ARBA" id="ARBA00022692"/>
    </source>
</evidence>